<dbReference type="Gene3D" id="2.40.420.20">
    <property type="match status" value="1"/>
</dbReference>
<dbReference type="Gene3D" id="1.10.287.470">
    <property type="entry name" value="Helix hairpin bin"/>
    <property type="match status" value="1"/>
</dbReference>
<organism evidence="1 2">
    <name type="scientific">Paenibacillus oralis</name>
    <dbReference type="NCBI Taxonomy" id="2490856"/>
    <lineage>
        <taxon>Bacteria</taxon>
        <taxon>Bacillati</taxon>
        <taxon>Bacillota</taxon>
        <taxon>Bacilli</taxon>
        <taxon>Bacillales</taxon>
        <taxon>Paenibacillaceae</taxon>
        <taxon>Paenibacillus</taxon>
    </lineage>
</organism>
<dbReference type="EMBL" id="RRCN01000001">
    <property type="protein sequence ID" value="RRJ67189.1"/>
    <property type="molecule type" value="Genomic_DNA"/>
</dbReference>
<sequence length="373" mass="41177">MNVIKKRLAPSLLVLFLVILAVFTLFSNTLRTMTLPKVITEKPSTGTMNHLVEGNGVVSPRQQDDLISESGWKVTKVYVKQGDSVAKGQALVAFDGTELEQTLLDEEAARRKRMLEKEDVEEQFKVAMQHGDEDAILKAKRDLQTYRLDEETSTRKINALRNELEQKKVLTAPYDGIISDVQAREGLRVTQGQRALSLVSPGKGFEVSFTVRADSAALLTLEEEVPVSVILGGQPKRMNGRVAEFKDRPFDGANGDGTGAPGISAAQSIVVVALTGEDLKGGEQASIRIEKPSLQEGMVLRKEYTKKDGKGRYVFVVQENKSSLGNAYYAQKKYIQVLNETDEELVVEGLHEQMDVITESSVPLQDGNQIRLN</sequence>
<dbReference type="Proteomes" id="UP000267017">
    <property type="component" value="Unassembled WGS sequence"/>
</dbReference>
<dbReference type="RefSeq" id="WP_128634969.1">
    <property type="nucleotide sequence ID" value="NZ_RRCN01000001.1"/>
</dbReference>
<dbReference type="GO" id="GO:1990281">
    <property type="term" value="C:efflux pump complex"/>
    <property type="evidence" value="ECO:0007669"/>
    <property type="project" value="TreeGrafter"/>
</dbReference>
<dbReference type="Gene3D" id="2.40.30.170">
    <property type="match status" value="1"/>
</dbReference>
<dbReference type="GO" id="GO:0015562">
    <property type="term" value="F:efflux transmembrane transporter activity"/>
    <property type="evidence" value="ECO:0007669"/>
    <property type="project" value="TreeGrafter"/>
</dbReference>
<reference evidence="1 2" key="1">
    <citation type="submission" date="2018-11" db="EMBL/GenBank/DDBJ databases">
        <title>Genome sequencing of Paenibacillus sp. KCOM 3021 (= ChDC PVNT-B20).</title>
        <authorList>
            <person name="Kook J.-K."/>
            <person name="Park S.-N."/>
            <person name="Lim Y.K."/>
        </authorList>
    </citation>
    <scope>NUCLEOTIDE SEQUENCE [LARGE SCALE GENOMIC DNA]</scope>
    <source>
        <strain evidence="1 2">KCOM 3021</strain>
    </source>
</reference>
<dbReference type="AlphaFoldDB" id="A0A3P3UCC1"/>
<dbReference type="PANTHER" id="PTHR30469">
    <property type="entry name" value="MULTIDRUG RESISTANCE PROTEIN MDTA"/>
    <property type="match status" value="1"/>
</dbReference>
<keyword evidence="2" id="KW-1185">Reference proteome</keyword>
<dbReference type="Gene3D" id="2.40.50.100">
    <property type="match status" value="1"/>
</dbReference>
<proteinExistence type="predicted"/>
<dbReference type="PANTHER" id="PTHR30469:SF39">
    <property type="entry name" value="SLL0180 PROTEIN"/>
    <property type="match status" value="1"/>
</dbReference>
<protein>
    <submittedName>
        <fullName evidence="1">HlyD family efflux transporter periplasmic adaptor subunit</fullName>
    </submittedName>
</protein>
<name>A0A3P3UCC1_9BACL</name>
<comment type="caution">
    <text evidence="1">The sequence shown here is derived from an EMBL/GenBank/DDBJ whole genome shotgun (WGS) entry which is preliminary data.</text>
</comment>
<evidence type="ECO:0000313" key="2">
    <source>
        <dbReference type="Proteomes" id="UP000267017"/>
    </source>
</evidence>
<dbReference type="SUPFAM" id="SSF111369">
    <property type="entry name" value="HlyD-like secretion proteins"/>
    <property type="match status" value="1"/>
</dbReference>
<accession>A0A3P3UCC1</accession>
<gene>
    <name evidence="1" type="ORF">EHV15_32900</name>
</gene>
<evidence type="ECO:0000313" key="1">
    <source>
        <dbReference type="EMBL" id="RRJ67189.1"/>
    </source>
</evidence>
<dbReference type="OrthoDB" id="2549748at2"/>